<proteinExistence type="predicted"/>
<reference evidence="1" key="1">
    <citation type="submission" date="2021-02" db="EMBL/GenBank/DDBJ databases">
        <authorList>
            <person name="Nowell W R."/>
        </authorList>
    </citation>
    <scope>NUCLEOTIDE SEQUENCE</scope>
    <source>
        <strain evidence="1">Ploen Becks lab</strain>
    </source>
</reference>
<evidence type="ECO:0000313" key="1">
    <source>
        <dbReference type="EMBL" id="CAF0845386.1"/>
    </source>
</evidence>
<accession>A0A813VRF4</accession>
<organism evidence="1 2">
    <name type="scientific">Brachionus calyciflorus</name>
    <dbReference type="NCBI Taxonomy" id="104777"/>
    <lineage>
        <taxon>Eukaryota</taxon>
        <taxon>Metazoa</taxon>
        <taxon>Spiralia</taxon>
        <taxon>Gnathifera</taxon>
        <taxon>Rotifera</taxon>
        <taxon>Eurotatoria</taxon>
        <taxon>Monogononta</taxon>
        <taxon>Pseudotrocha</taxon>
        <taxon>Ploima</taxon>
        <taxon>Brachionidae</taxon>
        <taxon>Brachionus</taxon>
    </lineage>
</organism>
<sequence length="116" mass="13510">MPIQVEFLLEKFNTYKRIICLSKCNKILKCDTVYFNSETCSLYRSGVQFEIGKEDSMNDEVWTNNKKVEKYTVSKDEEKDRVGSNCIQDFDCLGNDDCLKDIECMAKCKSQKCQND</sequence>
<evidence type="ECO:0000313" key="2">
    <source>
        <dbReference type="Proteomes" id="UP000663879"/>
    </source>
</evidence>
<comment type="caution">
    <text evidence="1">The sequence shown here is derived from an EMBL/GenBank/DDBJ whole genome shotgun (WGS) entry which is preliminary data.</text>
</comment>
<keyword evidence="2" id="KW-1185">Reference proteome</keyword>
<name>A0A813VRF4_9BILA</name>
<gene>
    <name evidence="1" type="ORF">OXX778_LOCUS8673</name>
</gene>
<dbReference type="AlphaFoldDB" id="A0A813VRF4"/>
<dbReference type="Proteomes" id="UP000663879">
    <property type="component" value="Unassembled WGS sequence"/>
</dbReference>
<dbReference type="EMBL" id="CAJNOC010001214">
    <property type="protein sequence ID" value="CAF0845386.1"/>
    <property type="molecule type" value="Genomic_DNA"/>
</dbReference>
<protein>
    <submittedName>
        <fullName evidence="1">Uncharacterized protein</fullName>
    </submittedName>
</protein>